<organism evidence="7 8">
    <name type="scientific">Vibrio tasmaniensis 1F-267</name>
    <dbReference type="NCBI Taxonomy" id="1191324"/>
    <lineage>
        <taxon>Bacteria</taxon>
        <taxon>Pseudomonadati</taxon>
        <taxon>Pseudomonadota</taxon>
        <taxon>Gammaproteobacteria</taxon>
        <taxon>Vibrionales</taxon>
        <taxon>Vibrionaceae</taxon>
        <taxon>Vibrio</taxon>
    </lineage>
</organism>
<comment type="similarity">
    <text evidence="2">Belongs to the IS1 elements InsA family.</text>
</comment>
<dbReference type="Proteomes" id="UP000094638">
    <property type="component" value="Unassembled WGS sequence"/>
</dbReference>
<reference evidence="7 8" key="1">
    <citation type="journal article" date="2012" name="Science">
        <title>Ecological populations of bacteria act as socially cohesive units of antibiotic production and resistance.</title>
        <authorList>
            <person name="Cordero O.X."/>
            <person name="Wildschutte H."/>
            <person name="Kirkup B."/>
            <person name="Proehl S."/>
            <person name="Ngo L."/>
            <person name="Hussain F."/>
            <person name="Le Roux F."/>
            <person name="Mincer T."/>
            <person name="Polz M.F."/>
        </authorList>
    </citation>
    <scope>NUCLEOTIDE SEQUENCE [LARGE SCALE GENOMIC DNA]</scope>
    <source>
        <strain evidence="7 8">1F-267</strain>
    </source>
</reference>
<dbReference type="InterPro" id="IPR051252">
    <property type="entry name" value="IS1_transposase_InsA"/>
</dbReference>
<gene>
    <name evidence="7" type="ORF">A163_17860</name>
</gene>
<evidence type="ECO:0000313" key="8">
    <source>
        <dbReference type="Proteomes" id="UP000094638"/>
    </source>
</evidence>
<comment type="function">
    <text evidence="1">Absolutely required for transposition of IS1.</text>
</comment>
<dbReference type="InterPro" id="IPR003220">
    <property type="entry name" value="InsA_N_dom_Znf"/>
</dbReference>
<dbReference type="InterPro" id="IPR024431">
    <property type="entry name" value="InsA_HTH_dom"/>
</dbReference>
<name>A0ABX3BA36_9VIBR</name>
<dbReference type="PANTHER" id="PTHR47923">
    <property type="entry name" value="INSERTION ELEMENT IS1 1 PROTEIN INSA-RELATED"/>
    <property type="match status" value="1"/>
</dbReference>
<dbReference type="Pfam" id="PF03811">
    <property type="entry name" value="Zn_ribbon_InsA"/>
    <property type="match status" value="1"/>
</dbReference>
<accession>A0ABX3BA36</accession>
<evidence type="ECO:0000256" key="3">
    <source>
        <dbReference type="ARBA" id="ARBA00022578"/>
    </source>
</evidence>
<feature type="domain" description="InsA N-terminal zinc ribbon" evidence="5">
    <location>
        <begin position="1"/>
        <end position="36"/>
    </location>
</feature>
<sequence>MATIQVNCRFCNQTESVRKHGTGVSGFQRFRCLECKRSFQLDYAYEAYKSKVKEQIIDMAMNSSGVRETSRVLKVGYNTVLRTLKNSRRNKSPQYLSIEQTSLSSVRSMNSGHS</sequence>
<evidence type="ECO:0000259" key="6">
    <source>
        <dbReference type="Pfam" id="PF12759"/>
    </source>
</evidence>
<dbReference type="PANTHER" id="PTHR47923:SF1">
    <property type="entry name" value="INSERTION ELEMENT IS1 1 PROTEIN INSA-RELATED"/>
    <property type="match status" value="1"/>
</dbReference>
<keyword evidence="4" id="KW-0233">DNA recombination</keyword>
<dbReference type="EMBL" id="AJZO02000066">
    <property type="protein sequence ID" value="OEF53101.1"/>
    <property type="molecule type" value="Genomic_DNA"/>
</dbReference>
<evidence type="ECO:0000313" key="7">
    <source>
        <dbReference type="EMBL" id="OEF53101.1"/>
    </source>
</evidence>
<evidence type="ECO:0000256" key="4">
    <source>
        <dbReference type="ARBA" id="ARBA00023172"/>
    </source>
</evidence>
<protein>
    <submittedName>
        <fullName evidence="7">Transposase</fullName>
    </submittedName>
</protein>
<feature type="domain" description="Insertion element IS1 protein InsA helix-turn-helix" evidence="6">
    <location>
        <begin position="43"/>
        <end position="88"/>
    </location>
</feature>
<keyword evidence="3" id="KW-0815">Transposition</keyword>
<dbReference type="Pfam" id="PF12759">
    <property type="entry name" value="HTH_Tnp_IS1"/>
    <property type="match status" value="1"/>
</dbReference>
<evidence type="ECO:0000256" key="1">
    <source>
        <dbReference type="ARBA" id="ARBA00004091"/>
    </source>
</evidence>
<keyword evidence="8" id="KW-1185">Reference proteome</keyword>
<evidence type="ECO:0000256" key="2">
    <source>
        <dbReference type="ARBA" id="ARBA00006212"/>
    </source>
</evidence>
<proteinExistence type="inferred from homology"/>
<comment type="caution">
    <text evidence="7">The sequence shown here is derived from an EMBL/GenBank/DDBJ whole genome shotgun (WGS) entry which is preliminary data.</text>
</comment>
<evidence type="ECO:0000259" key="5">
    <source>
        <dbReference type="Pfam" id="PF03811"/>
    </source>
</evidence>